<feature type="transmembrane region" description="Helical" evidence="2">
    <location>
        <begin position="220"/>
        <end position="242"/>
    </location>
</feature>
<feature type="region of interest" description="Disordered" evidence="1">
    <location>
        <begin position="327"/>
        <end position="352"/>
    </location>
</feature>
<feature type="transmembrane region" description="Helical" evidence="2">
    <location>
        <begin position="28"/>
        <end position="47"/>
    </location>
</feature>
<reference evidence="3" key="1">
    <citation type="submission" date="2020-04" db="EMBL/GenBank/DDBJ databases">
        <authorList>
            <person name="Chiriac C."/>
            <person name="Salcher M."/>
            <person name="Ghai R."/>
            <person name="Kavagutti S V."/>
        </authorList>
    </citation>
    <scope>NUCLEOTIDE SEQUENCE</scope>
</reference>
<proteinExistence type="predicted"/>
<feature type="compositionally biased region" description="Polar residues" evidence="1">
    <location>
        <begin position="137"/>
        <end position="146"/>
    </location>
</feature>
<keyword evidence="2" id="KW-1133">Transmembrane helix</keyword>
<keyword evidence="2" id="KW-0812">Transmembrane</keyword>
<feature type="compositionally biased region" description="Basic and acidic residues" evidence="1">
    <location>
        <begin position="336"/>
        <end position="352"/>
    </location>
</feature>
<feature type="transmembrane region" description="Helical" evidence="2">
    <location>
        <begin position="68"/>
        <end position="89"/>
    </location>
</feature>
<dbReference type="EMBL" id="LR796233">
    <property type="protein sequence ID" value="CAB4129200.1"/>
    <property type="molecule type" value="Genomic_DNA"/>
</dbReference>
<feature type="region of interest" description="Disordered" evidence="1">
    <location>
        <begin position="135"/>
        <end position="154"/>
    </location>
</feature>
<evidence type="ECO:0000256" key="2">
    <source>
        <dbReference type="SAM" id="Phobius"/>
    </source>
</evidence>
<organism evidence="3">
    <name type="scientific">uncultured Caudovirales phage</name>
    <dbReference type="NCBI Taxonomy" id="2100421"/>
    <lineage>
        <taxon>Viruses</taxon>
        <taxon>Duplodnaviria</taxon>
        <taxon>Heunggongvirae</taxon>
        <taxon>Uroviricota</taxon>
        <taxon>Caudoviricetes</taxon>
        <taxon>Peduoviridae</taxon>
        <taxon>Maltschvirus</taxon>
        <taxon>Maltschvirus maltsch</taxon>
    </lineage>
</organism>
<accession>A0A6J5L8X8</accession>
<keyword evidence="2" id="KW-0472">Membrane</keyword>
<sequence>MIFGYFTLFVALLIEVVGAYYSITGLAAIFSGAVVPILIMGGSLEVGKVTAAVWLKNNWHRASLQFKLYLLPAVTLLMFITSMGIFGFLSKAHNDQNLVSGDVLGKIAIYDEKIKIQRDNIESARRALQQMDAAVDQTMSRSTSEQGADKATAIRRGQARERTNLQNEISRSQTEIVKLNDQRAPIAAEVRKVEAEVGPIKYIAKMIYGDNPDANLLEQAVVWVIMMIVAVFDPLALVLILAAQQSIRWARGEDTETKPEFKFMDKIRTRFKKKDTEGFVELDATELDALNKALQDSYEPKEPVITDELTPDEIDRINKLAAEYAEPSEPDLTDYSEGHVADPEPKEELPVVEKKPRWSGFSFPLLNHFTQPKVEVELEPVAEEPINPNAPELDASDERPGDYIKRDEPALVIPELVAVTPPKNLEAAPGRNRGIMAPLVVQADNAPKLGKATNSGFGNEYPTNPEKGDVYLRTDYLPNRLFKFNGSKWIEVDKNSTDVYAYDELYIKHLISEIDAGRYDPESLSDVEREQIKQYLGRNA</sequence>
<evidence type="ECO:0000313" key="3">
    <source>
        <dbReference type="EMBL" id="CAB4129200.1"/>
    </source>
</evidence>
<evidence type="ECO:0000256" key="1">
    <source>
        <dbReference type="SAM" id="MobiDB-lite"/>
    </source>
</evidence>
<evidence type="ECO:0008006" key="4">
    <source>
        <dbReference type="Google" id="ProtNLM"/>
    </source>
</evidence>
<name>A0A6J5L8X8_9CAUD</name>
<gene>
    <name evidence="3" type="ORF">UFOVP112_298</name>
</gene>
<protein>
    <recommendedName>
        <fullName evidence="4">DUF4407 domain-containing protein</fullName>
    </recommendedName>
</protein>